<dbReference type="InterPro" id="IPR001245">
    <property type="entry name" value="Ser-Thr/Tyr_kinase_cat_dom"/>
</dbReference>
<gene>
    <name evidence="4" type="ORF">GMARGA_LOCUS580</name>
</gene>
<feature type="region of interest" description="Disordered" evidence="2">
    <location>
        <begin position="1059"/>
        <end position="1089"/>
    </location>
</feature>
<dbReference type="Proteomes" id="UP000789901">
    <property type="component" value="Unassembled WGS sequence"/>
</dbReference>
<evidence type="ECO:0000256" key="2">
    <source>
        <dbReference type="SAM" id="MobiDB-lite"/>
    </source>
</evidence>
<feature type="coiled-coil region" evidence="1">
    <location>
        <begin position="2016"/>
        <end position="2050"/>
    </location>
</feature>
<feature type="coiled-coil region" evidence="1">
    <location>
        <begin position="1678"/>
        <end position="1715"/>
    </location>
</feature>
<dbReference type="SMART" id="SM00220">
    <property type="entry name" value="S_TKc"/>
    <property type="match status" value="1"/>
</dbReference>
<feature type="coiled-coil region" evidence="1">
    <location>
        <begin position="1123"/>
        <end position="1150"/>
    </location>
</feature>
<dbReference type="InterPro" id="IPR043502">
    <property type="entry name" value="DNA/RNA_pol_sf"/>
</dbReference>
<name>A0ABM8VWW5_GIGMA</name>
<dbReference type="InterPro" id="IPR000719">
    <property type="entry name" value="Prot_kinase_dom"/>
</dbReference>
<evidence type="ECO:0000256" key="1">
    <source>
        <dbReference type="SAM" id="Coils"/>
    </source>
</evidence>
<dbReference type="PANTHER" id="PTHR44329:SF289">
    <property type="entry name" value="SERINE_THREONINE-PROTEIN KINASE VIK"/>
    <property type="match status" value="1"/>
</dbReference>
<dbReference type="SUPFAM" id="SSF56112">
    <property type="entry name" value="Protein kinase-like (PK-like)"/>
    <property type="match status" value="1"/>
</dbReference>
<feature type="coiled-coil region" evidence="1">
    <location>
        <begin position="1753"/>
        <end position="1808"/>
    </location>
</feature>
<feature type="domain" description="Protein kinase" evidence="3">
    <location>
        <begin position="1265"/>
        <end position="1567"/>
    </location>
</feature>
<dbReference type="PANTHER" id="PTHR44329">
    <property type="entry name" value="SERINE/THREONINE-PROTEIN KINASE TNNI3K-RELATED"/>
    <property type="match status" value="1"/>
</dbReference>
<accession>A0ABM8VWW5</accession>
<evidence type="ECO:0000259" key="3">
    <source>
        <dbReference type="PROSITE" id="PS50011"/>
    </source>
</evidence>
<dbReference type="SUPFAM" id="SSF52047">
    <property type="entry name" value="RNI-like"/>
    <property type="match status" value="1"/>
</dbReference>
<dbReference type="SUPFAM" id="SSF56672">
    <property type="entry name" value="DNA/RNA polymerases"/>
    <property type="match status" value="1"/>
</dbReference>
<dbReference type="EMBL" id="CAJVQB010000100">
    <property type="protein sequence ID" value="CAG8466826.1"/>
    <property type="molecule type" value="Genomic_DNA"/>
</dbReference>
<organism evidence="4 5">
    <name type="scientific">Gigaspora margarita</name>
    <dbReference type="NCBI Taxonomy" id="4874"/>
    <lineage>
        <taxon>Eukaryota</taxon>
        <taxon>Fungi</taxon>
        <taxon>Fungi incertae sedis</taxon>
        <taxon>Mucoromycota</taxon>
        <taxon>Glomeromycotina</taxon>
        <taxon>Glomeromycetes</taxon>
        <taxon>Diversisporales</taxon>
        <taxon>Gigasporaceae</taxon>
        <taxon>Gigaspora</taxon>
    </lineage>
</organism>
<dbReference type="Gene3D" id="1.10.510.10">
    <property type="entry name" value="Transferase(Phosphotransferase) domain 1"/>
    <property type="match status" value="1"/>
</dbReference>
<dbReference type="PROSITE" id="PS50011">
    <property type="entry name" value="PROTEIN_KINASE_DOM"/>
    <property type="match status" value="1"/>
</dbReference>
<dbReference type="Pfam" id="PF07714">
    <property type="entry name" value="PK_Tyr_Ser-Thr"/>
    <property type="match status" value="1"/>
</dbReference>
<feature type="coiled-coil region" evidence="1">
    <location>
        <begin position="1832"/>
        <end position="1859"/>
    </location>
</feature>
<protein>
    <submittedName>
        <fullName evidence="4">46068_t:CDS:1</fullName>
    </submittedName>
</protein>
<evidence type="ECO:0000313" key="4">
    <source>
        <dbReference type="EMBL" id="CAG8466826.1"/>
    </source>
</evidence>
<dbReference type="InterPro" id="IPR051681">
    <property type="entry name" value="Ser/Thr_Kinases-Pseudokinases"/>
</dbReference>
<proteinExistence type="predicted"/>
<keyword evidence="5" id="KW-1185">Reference proteome</keyword>
<evidence type="ECO:0000313" key="5">
    <source>
        <dbReference type="Proteomes" id="UP000789901"/>
    </source>
</evidence>
<sequence>MAMISADVGQGKTLLLSILARHMPHGIKKMGFVSNVPDAQLLSYNDINFDEPISEIENYRIPKYYFIDELNFTIEGVNFSENKLYHKGVRQMANYYVKLGGLEYLMSVGRFIFFTQRVQFYNQSWELKKEFNITISSLDFGLYDSYWLKDTSHFRSTWEKIVEKEETKRAKKRAERELAEKNARGRQGKKYFSLVGETKQTENFPEKTIENEDKKVVNSDEILICDCDKDEINIGRTCNIRNSPRLQFNILNDFFGSVYDFETDGKTVRYWALLHGDGTFKDGWRGREQFLSYLKTLNPKKTYYLYAHYGVKYDCSFLLRKMVNECQINQKLPLTAEELRIKKKGKLTLQTKGINGMSKEEIERYCQNDVRSLFRVLQEFFQENGSELIGKISISSVAIPIYDFIQPYLMGGFVGMANQAIYRHNSKKYDLNSMYPNIMAKMPLPIGLPIKHLTWEKDCQKYFRPHSSPNISKERIPFGFIRVEITNLQAHGEARKIPFISVKDKDGNTYCPIKIGKLEGVYFSEFLKLILKYYTYSTIRYKEAYIFRSYTEGKSINITPTFRKDGKKYHLALGEEKDGFGFNYIPIASAITSYGRIKLIETMFDIGINNQSYIFFVSLSAKAYYGKLRHGPPDVKFKGIGGESILKQKIDPIKLLKKGGSVKVTEKQFRERDKNQQKQLTEYELINSLPKIKQEHPNLKVVHSSNIQKIVKEVFKRWQKYKELKKLDDKKGYPNFKPIHRYNFFTYSHPINKNSCGYKIDNSPLSKKKETRKLKITLGNQNHHRVYLTLKLVIERNFEGDAKTLTIKGKNGRYYACFSCDNIQPQLLPKTNQNIGIDVNLNKKSYITLSNEKVVNQSKYHSRQIANELVQNYDKIAIEDLKIKNMAAEIATRRLVRVNPKNTTQTCSDCENLYKNQLLQQLTSNPSLFPAYQQIKQENEQLKLILEGYKLGTTKSSKEKGEDLEKYIIEQLQTTYNGQDDISKITHVGTKADINPKWLEKLEKDVVGEGAEWGILVAVLCDTENVIFASQMARLLVLARQRTNISEMGERYWSYQHFRQEHGKSERGDEESSRKEKNESKNQAENAERMEQDYQEICQAMEGILTVIKHNSGKKHYKEEFEEKEWNEIEQVLKQQKEKLQENKKKDQGNFNHFIKVAEGFPTNRFYTKPEYQPYLNCKQEEEEKQNKEYAIKKGLMTEDGKLSKEVINQIKDFPLDEYGTSPKLTSKQKQLIDKLIPNKELKERYKSWGLCEECQQPNTGMFFCQTCDSQPEGGFSKVYKAKWVNGEPFDRRNTKKGGALLNPLDPFNGFVVLKILNNSQNVTADFLQEITYHKLIDLAYVVPCYGVSKDKEGNYVMVTNYVEGNNLRQYLQKNYDKLGLEDKFMKLIGIAQGLVAIHSHDLIHKDFHSGNVLNNDVYEYVNLENVIDTKQCCITDLDKTKLPVEICRGLRPNIDELRVPPLLKKPLKDLIERYKEKKNARIPYQIYPNTITTSQLIKLFKNFDDNARELEIKKIEQEINQPLTDDLKETISDFIQTHKKRLKDKRDKEARNKFKELREKLREKGLTDENIEKIIKYCERFEELQAQIEKHPKEVKVIKIETEDFEEQQLNIEDYPNLEKLYLYDVKDVEKVNLKNLPKLQELIENCLQIKKLNVRANLLTSLEFLKDLDNLEELEIDAIQGSNENIQELLKNIQNLKEENKKLKENLPITIDSPNDFQEKYQSLKKFLSLLSSEEQKKTEEINLLKTDELKKQAGEKLFSLKKSNKELEKKIASFERLYFAKKEKIKQKEEELEILRREYAKKTKSSFRAYSEKKIEEKIRKILKFQRDMVHCNNSLDSLNDSKKEIEEKLVQKTRLSTEELDKICQLQAEITQLSIEIQKSFNQINIDNRTINQQIKYIQGINVEGNHVNLTNARVERNTMETITYEEEVIDTDKKSIVVQGFNIQSNGNILKGASVENNIAEGGTAEEELIIQGFNLSENSNNNNLEGAFTKNNKVVNYESELGSDEISELVKRAAQSKKDEGEELKELKKSFESFEKQLLRLGNLKKMVKTEKVIDQVPVPDHPVAQVQLTLEKLIGKGGYGGVYRGK</sequence>
<reference evidence="4 5" key="1">
    <citation type="submission" date="2021-06" db="EMBL/GenBank/DDBJ databases">
        <authorList>
            <person name="Kallberg Y."/>
            <person name="Tangrot J."/>
            <person name="Rosling A."/>
        </authorList>
    </citation>
    <scope>NUCLEOTIDE SEQUENCE [LARGE SCALE GENOMIC DNA]</scope>
    <source>
        <strain evidence="4 5">120-4 pot B 10/14</strain>
    </source>
</reference>
<comment type="caution">
    <text evidence="4">The sequence shown here is derived from an EMBL/GenBank/DDBJ whole genome shotgun (WGS) entry which is preliminary data.</text>
</comment>
<keyword evidence="1" id="KW-0175">Coiled coil</keyword>
<dbReference type="InterPro" id="IPR011009">
    <property type="entry name" value="Kinase-like_dom_sf"/>
</dbReference>